<name>A0ABD2NU96_9CUCU</name>
<evidence type="ECO:0000259" key="4">
    <source>
        <dbReference type="Pfam" id="PF01266"/>
    </source>
</evidence>
<evidence type="ECO:0000256" key="2">
    <source>
        <dbReference type="ARBA" id="ARBA00039785"/>
    </source>
</evidence>
<dbReference type="PANTHER" id="PTHR13847">
    <property type="entry name" value="SARCOSINE DEHYDROGENASE-RELATED"/>
    <property type="match status" value="1"/>
</dbReference>
<dbReference type="InterPro" id="IPR036188">
    <property type="entry name" value="FAD/NAD-bd_sf"/>
</dbReference>
<evidence type="ECO:0000256" key="3">
    <source>
        <dbReference type="ARBA" id="ARBA00046185"/>
    </source>
</evidence>
<dbReference type="GO" id="GO:0016491">
    <property type="term" value="F:oxidoreductase activity"/>
    <property type="evidence" value="ECO:0007669"/>
    <property type="project" value="UniProtKB-KW"/>
</dbReference>
<feature type="domain" description="FAD dependent oxidoreductase" evidence="4">
    <location>
        <begin position="138"/>
        <end position="521"/>
    </location>
</feature>
<dbReference type="SUPFAM" id="SSF51905">
    <property type="entry name" value="FAD/NAD(P)-binding domain"/>
    <property type="match status" value="1"/>
</dbReference>
<keyword evidence="6" id="KW-1185">Reference proteome</keyword>
<dbReference type="Gene3D" id="3.50.50.60">
    <property type="entry name" value="FAD/NAD(P)-binding domain"/>
    <property type="match status" value="1"/>
</dbReference>
<organism evidence="5 6">
    <name type="scientific">Cryptolaemus montrouzieri</name>
    <dbReference type="NCBI Taxonomy" id="559131"/>
    <lineage>
        <taxon>Eukaryota</taxon>
        <taxon>Metazoa</taxon>
        <taxon>Ecdysozoa</taxon>
        <taxon>Arthropoda</taxon>
        <taxon>Hexapoda</taxon>
        <taxon>Insecta</taxon>
        <taxon>Pterygota</taxon>
        <taxon>Neoptera</taxon>
        <taxon>Endopterygota</taxon>
        <taxon>Coleoptera</taxon>
        <taxon>Polyphaga</taxon>
        <taxon>Cucujiformia</taxon>
        <taxon>Coccinelloidea</taxon>
        <taxon>Coccinellidae</taxon>
        <taxon>Scymninae</taxon>
        <taxon>Scymnini</taxon>
        <taxon>Cryptolaemus</taxon>
    </lineage>
</organism>
<comment type="caution">
    <text evidence="5">The sequence shown here is derived from an EMBL/GenBank/DDBJ whole genome shotgun (WGS) entry which is preliminary data.</text>
</comment>
<dbReference type="EMBL" id="JABFTP020000144">
    <property type="protein sequence ID" value="KAL3282084.1"/>
    <property type="molecule type" value="Genomic_DNA"/>
</dbReference>
<dbReference type="PANTHER" id="PTHR13847:SF287">
    <property type="entry name" value="FAD-DEPENDENT OXIDOREDUCTASE DOMAIN-CONTAINING PROTEIN 1"/>
    <property type="match status" value="1"/>
</dbReference>
<protein>
    <recommendedName>
        <fullName evidence="2">FAD-dependent oxidoreductase domain-containing protein 1</fullName>
    </recommendedName>
</protein>
<reference evidence="5 6" key="1">
    <citation type="journal article" date="2021" name="BMC Biol.">
        <title>Horizontally acquired antibacterial genes associated with adaptive radiation of ladybird beetles.</title>
        <authorList>
            <person name="Li H.S."/>
            <person name="Tang X.F."/>
            <person name="Huang Y.H."/>
            <person name="Xu Z.Y."/>
            <person name="Chen M.L."/>
            <person name="Du X.Y."/>
            <person name="Qiu B.Y."/>
            <person name="Chen P.T."/>
            <person name="Zhang W."/>
            <person name="Slipinski A."/>
            <person name="Escalona H.E."/>
            <person name="Waterhouse R.M."/>
            <person name="Zwick A."/>
            <person name="Pang H."/>
        </authorList>
    </citation>
    <scope>NUCLEOTIDE SEQUENCE [LARGE SCALE GENOMIC DNA]</scope>
    <source>
        <strain evidence="5">SYSU2018</strain>
    </source>
</reference>
<evidence type="ECO:0000313" key="6">
    <source>
        <dbReference type="Proteomes" id="UP001516400"/>
    </source>
</evidence>
<dbReference type="InterPro" id="IPR006076">
    <property type="entry name" value="FAD-dep_OxRdtase"/>
</dbReference>
<keyword evidence="1" id="KW-0560">Oxidoreductase</keyword>
<dbReference type="Gene3D" id="3.30.9.10">
    <property type="entry name" value="D-Amino Acid Oxidase, subunit A, domain 2"/>
    <property type="match status" value="1"/>
</dbReference>
<gene>
    <name evidence="5" type="ORF">HHI36_005283</name>
</gene>
<comment type="function">
    <text evidence="3">Required for the assembly of the mitochondrial membrane respiratory chain NADH dehydrogenase (Complex I). Involved in mid-late stages of complex I assembly.</text>
</comment>
<evidence type="ECO:0000313" key="5">
    <source>
        <dbReference type="EMBL" id="KAL3282084.1"/>
    </source>
</evidence>
<dbReference type="Pfam" id="PF01266">
    <property type="entry name" value="DAO"/>
    <property type="match status" value="1"/>
</dbReference>
<sequence length="552" mass="62167">MNSLVHNYCRVSFIYEKQIYHEVITSICLSQQRKIFSRSDKIISYVLIIIIESKETRNDQFEIPKPVLITMLSKHINNLKINLISKRMLCISSIMYEKKRMNPILRTLKVLGNDFKALSPNFQESQLKALESFPSYTDVLVIGGGIMGTSIAYWLREKSGNKGVETTVIEKDPTFSKSSTVLSVGGLRQQFSLQENIQMSLFGAEFLRTLKNRFGSDADVCFTPNGYLTLAGEDGAHQLLDNHKLQKELGANNIILTKDQLKQRFSWLHTDDIELGCLGLDKEGWFDPWSLLNLMKMGATNLGTRFIHGEVVDFLFSENDITVSGQEEAKYVGTNEAIIQLPNGEKKSITFSICILAAGSDSNEIAKLVKIGSGTGILSVPLPVEKRKRYVYNFACQGELPGINTPLTVDRTGTYFRRDGLGGRFIAGLSPFPSEEPKTDNLDVDYKYFDDQIWPTLAKRVPVFENIKVLSGWSGYYDYNYYDQNGIIGQHPYYTNFFIATGFSGHGIQQAPAVGRAISELILDGKYQTIDLTRLGFDRLIVDKPMYEVGII</sequence>
<accession>A0ABD2NU96</accession>
<evidence type="ECO:0000256" key="1">
    <source>
        <dbReference type="ARBA" id="ARBA00023002"/>
    </source>
</evidence>
<dbReference type="Proteomes" id="UP001516400">
    <property type="component" value="Unassembled WGS sequence"/>
</dbReference>
<proteinExistence type="predicted"/>
<dbReference type="AlphaFoldDB" id="A0ABD2NU96"/>